<dbReference type="EC" id="2.3.2.27" evidence="3"/>
<dbReference type="AlphaFoldDB" id="A0AAV1CL06"/>
<protein>
    <recommendedName>
        <fullName evidence="3">RING-type E3 ubiquitin transferase</fullName>
        <ecNumber evidence="3">2.3.2.27</ecNumber>
    </recommendedName>
</protein>
<dbReference type="PROSITE" id="PS51698">
    <property type="entry name" value="U_BOX"/>
    <property type="match status" value="1"/>
</dbReference>
<keyword evidence="5" id="KW-0677">Repeat</keyword>
<dbReference type="Pfam" id="PF02985">
    <property type="entry name" value="HEAT"/>
    <property type="match status" value="1"/>
</dbReference>
<dbReference type="GO" id="GO:0016567">
    <property type="term" value="P:protein ubiquitination"/>
    <property type="evidence" value="ECO:0007669"/>
    <property type="project" value="InterPro"/>
</dbReference>
<dbReference type="Pfam" id="PF00514">
    <property type="entry name" value="Arm"/>
    <property type="match status" value="1"/>
</dbReference>
<organism evidence="7 8">
    <name type="scientific">Oldenlandia corymbosa var. corymbosa</name>
    <dbReference type="NCBI Taxonomy" id="529605"/>
    <lineage>
        <taxon>Eukaryota</taxon>
        <taxon>Viridiplantae</taxon>
        <taxon>Streptophyta</taxon>
        <taxon>Embryophyta</taxon>
        <taxon>Tracheophyta</taxon>
        <taxon>Spermatophyta</taxon>
        <taxon>Magnoliopsida</taxon>
        <taxon>eudicotyledons</taxon>
        <taxon>Gunneridae</taxon>
        <taxon>Pentapetalae</taxon>
        <taxon>asterids</taxon>
        <taxon>lamiids</taxon>
        <taxon>Gentianales</taxon>
        <taxon>Rubiaceae</taxon>
        <taxon>Rubioideae</taxon>
        <taxon>Spermacoceae</taxon>
        <taxon>Hedyotis-Oldenlandia complex</taxon>
        <taxon>Oldenlandia</taxon>
    </lineage>
</organism>
<dbReference type="InterPro" id="IPR000225">
    <property type="entry name" value="Armadillo"/>
</dbReference>
<dbReference type="EMBL" id="OX459119">
    <property type="protein sequence ID" value="CAI9096394.1"/>
    <property type="molecule type" value="Genomic_DNA"/>
</dbReference>
<sequence length="1044" mass="116746">MVIQLPYCHLAGEIMPGNASDWIMLMVEKRPHVSMVESLLSSISEVIESVVCIELQNEAFICFGSYLYRASAVIMELKMRDNVLKNTTQILSSLSSSIDLAKDLTKKGQQCAQSDQDSGINDILEDLQGILRAVGKDLNMIQNSLNGAEEHVKIAAKSLSKEMEEVNFVVSRATTSKNRKPEIRHVVASAEISTEEDTENETDLYSTDVEASMEYLLSSDKPKPSVDESLKKKNQMSWSGKSLMSVPEMAQYIEPLYETFFCPLTNKIMDDPVTIESGITYDRTAITEWFNKFEVQDEILCPKSGQKLQSKNSNTNFALKNTIAEWKERNETAKIKVARAALLLASTEEMILQAIADLQGICGEKAYNRVKIRNVEIIPVLAKLLYHESITVRCATANLLQQLAEGEDDGKEIVSKTVDLSKLIKMLSSNHRAARHASALLLSELSKSRHFGATIGGIAGGILMLITTKYRKSVDEYASEKAEEILRNLETSPDHIKCMAENGYWEPLLQNLVKGTKDMKIEMASFLGKIVLSPDMIASVAERTSSALLDMVRSGNSLCRSAAFQALRQISSNHSVHGRLVEAGILTIMVDEMFARTIKNEPVNSKNEAATILANICESGLELENLRVNSHGHTMASDYIVYNIISWIKHSTPEDLTINLIRMLLCLMKFPKASATIVSVVKETEASYNLIELINYPNEELGVAVLKLLITLSSFMGHTLCDRLCKTKSQLESLIQYPKEVIRITEKHSLSAKFLAKLPYQNITLNRALLDHSMVTKIVQSISWIQNTGTRTSRYTSTYLEGLVGTLVRFTTTLYDIQVLNLVRDYDFTSLFTELIANTSSDEVQKLSAMALKNLSEQSAILSKKPQSRTTAYAGTFKFMKCFSCNMSKYQMVSVCPVHKGSCSSQDSFCLIDAKAVERLINCLDHDNVEVVQAALSAICTLLDDKVDLDKSAKFFNDMHTVPHILNVIKEHKEEQILQKSFWMMDRILSKGGDEMVSDVSRDGLFFTTVVSSLHHGDDCTREMAEKILRHLNKFPDNSVYFTK</sequence>
<evidence type="ECO:0000313" key="7">
    <source>
        <dbReference type="EMBL" id="CAI9096394.1"/>
    </source>
</evidence>
<dbReference type="InterPro" id="IPR000357">
    <property type="entry name" value="HEAT"/>
</dbReference>
<dbReference type="GO" id="GO:0061630">
    <property type="term" value="F:ubiquitin protein ligase activity"/>
    <property type="evidence" value="ECO:0007669"/>
    <property type="project" value="UniProtKB-EC"/>
</dbReference>
<comment type="catalytic activity">
    <reaction evidence="1">
        <text>S-ubiquitinyl-[E2 ubiquitin-conjugating enzyme]-L-cysteine + [acceptor protein]-L-lysine = [E2 ubiquitin-conjugating enzyme]-L-cysteine + N(6)-ubiquitinyl-[acceptor protein]-L-lysine.</text>
        <dbReference type="EC" id="2.3.2.27"/>
    </reaction>
</comment>
<evidence type="ECO:0000256" key="2">
    <source>
        <dbReference type="ARBA" id="ARBA00004906"/>
    </source>
</evidence>
<dbReference type="InterPro" id="IPR013083">
    <property type="entry name" value="Znf_RING/FYVE/PHD"/>
</dbReference>
<dbReference type="InterPro" id="IPR011989">
    <property type="entry name" value="ARM-like"/>
</dbReference>
<accession>A0AAV1CL06</accession>
<dbReference type="InterPro" id="IPR003613">
    <property type="entry name" value="Ubox_domain"/>
</dbReference>
<evidence type="ECO:0000256" key="4">
    <source>
        <dbReference type="ARBA" id="ARBA00022679"/>
    </source>
</evidence>
<reference evidence="7" key="1">
    <citation type="submission" date="2023-03" db="EMBL/GenBank/DDBJ databases">
        <authorList>
            <person name="Julca I."/>
        </authorList>
    </citation>
    <scope>NUCLEOTIDE SEQUENCE</scope>
</reference>
<dbReference type="PANTHER" id="PTHR45958:SF4">
    <property type="entry name" value="U-BOX DOMAIN-CONTAINING PROTEIN 42-RELATED"/>
    <property type="match status" value="1"/>
</dbReference>
<dbReference type="SUPFAM" id="SSF48371">
    <property type="entry name" value="ARM repeat"/>
    <property type="match status" value="1"/>
</dbReference>
<dbReference type="PANTHER" id="PTHR45958">
    <property type="entry name" value="RING-TYPE E3 UBIQUITIN TRANSFERASE"/>
    <property type="match status" value="1"/>
</dbReference>
<dbReference type="CDD" id="cd16664">
    <property type="entry name" value="RING-Ubox_PUB"/>
    <property type="match status" value="1"/>
</dbReference>
<dbReference type="Pfam" id="PF04564">
    <property type="entry name" value="U-box"/>
    <property type="match status" value="1"/>
</dbReference>
<keyword evidence="8" id="KW-1185">Reference proteome</keyword>
<dbReference type="InterPro" id="IPR052608">
    <property type="entry name" value="U-box_domain_protein"/>
</dbReference>
<feature type="domain" description="U-box" evidence="6">
    <location>
        <begin position="255"/>
        <end position="333"/>
    </location>
</feature>
<evidence type="ECO:0000256" key="3">
    <source>
        <dbReference type="ARBA" id="ARBA00012483"/>
    </source>
</evidence>
<evidence type="ECO:0000259" key="6">
    <source>
        <dbReference type="PROSITE" id="PS51698"/>
    </source>
</evidence>
<dbReference type="SUPFAM" id="SSF57850">
    <property type="entry name" value="RING/U-box"/>
    <property type="match status" value="1"/>
</dbReference>
<gene>
    <name evidence="7" type="ORF">OLC1_LOCUS7160</name>
</gene>
<name>A0AAV1CL06_OLDCO</name>
<dbReference type="SMART" id="SM00185">
    <property type="entry name" value="ARM"/>
    <property type="match status" value="5"/>
</dbReference>
<evidence type="ECO:0000256" key="5">
    <source>
        <dbReference type="ARBA" id="ARBA00022737"/>
    </source>
</evidence>
<evidence type="ECO:0000256" key="1">
    <source>
        <dbReference type="ARBA" id="ARBA00000900"/>
    </source>
</evidence>
<comment type="pathway">
    <text evidence="2">Protein modification; protein ubiquitination.</text>
</comment>
<dbReference type="InterPro" id="IPR045210">
    <property type="entry name" value="RING-Ubox_PUB"/>
</dbReference>
<dbReference type="Proteomes" id="UP001161247">
    <property type="component" value="Chromosome 2"/>
</dbReference>
<keyword evidence="4" id="KW-0808">Transferase</keyword>
<dbReference type="Gene3D" id="3.30.40.10">
    <property type="entry name" value="Zinc/RING finger domain, C3HC4 (zinc finger)"/>
    <property type="match status" value="1"/>
</dbReference>
<dbReference type="InterPro" id="IPR016024">
    <property type="entry name" value="ARM-type_fold"/>
</dbReference>
<dbReference type="Gene3D" id="1.25.10.10">
    <property type="entry name" value="Leucine-rich Repeat Variant"/>
    <property type="match status" value="3"/>
</dbReference>
<proteinExistence type="predicted"/>
<evidence type="ECO:0000313" key="8">
    <source>
        <dbReference type="Proteomes" id="UP001161247"/>
    </source>
</evidence>
<dbReference type="SMART" id="SM00504">
    <property type="entry name" value="Ubox"/>
    <property type="match status" value="1"/>
</dbReference>